<evidence type="ECO:0000313" key="3">
    <source>
        <dbReference type="Proteomes" id="UP000753961"/>
    </source>
</evidence>
<comment type="caution">
    <text evidence="2">The sequence shown here is derived from an EMBL/GenBank/DDBJ whole genome shotgun (WGS) entry which is preliminary data.</text>
</comment>
<feature type="chain" id="PRO_5037246297" evidence="1">
    <location>
        <begin position="21"/>
        <end position="404"/>
    </location>
</feature>
<reference evidence="2" key="1">
    <citation type="submission" date="2021-06" db="EMBL/GenBank/DDBJ databases">
        <title>44 bacteria genomes isolated from Dapeng, Shenzhen.</title>
        <authorList>
            <person name="Zheng W."/>
            <person name="Yu S."/>
            <person name="Huang Y."/>
        </authorList>
    </citation>
    <scope>NUCLEOTIDE SEQUENCE</scope>
    <source>
        <strain evidence="2">DP5N28-2</strain>
    </source>
</reference>
<dbReference type="EMBL" id="JAHVHU010000006">
    <property type="protein sequence ID" value="MBY5957752.1"/>
    <property type="molecule type" value="Genomic_DNA"/>
</dbReference>
<organism evidence="2 3">
    <name type="scientific">Membranihabitans marinus</name>
    <dbReference type="NCBI Taxonomy" id="1227546"/>
    <lineage>
        <taxon>Bacteria</taxon>
        <taxon>Pseudomonadati</taxon>
        <taxon>Bacteroidota</taxon>
        <taxon>Saprospiria</taxon>
        <taxon>Saprospirales</taxon>
        <taxon>Saprospiraceae</taxon>
        <taxon>Membranihabitans</taxon>
    </lineage>
</organism>
<evidence type="ECO:0000256" key="1">
    <source>
        <dbReference type="SAM" id="SignalP"/>
    </source>
</evidence>
<keyword evidence="1" id="KW-0732">Signal</keyword>
<dbReference type="SUPFAM" id="SSF49899">
    <property type="entry name" value="Concanavalin A-like lectins/glucanases"/>
    <property type="match status" value="1"/>
</dbReference>
<dbReference type="Proteomes" id="UP000753961">
    <property type="component" value="Unassembled WGS sequence"/>
</dbReference>
<dbReference type="InterPro" id="IPR026341">
    <property type="entry name" value="T9SS_type_B"/>
</dbReference>
<dbReference type="Gene3D" id="2.60.120.200">
    <property type="match status" value="1"/>
</dbReference>
<name>A0A953HXX9_9BACT</name>
<protein>
    <submittedName>
        <fullName evidence="2">Gliding motility-associated C-terminal domain-containing protein</fullName>
    </submittedName>
</protein>
<dbReference type="GO" id="GO:0005975">
    <property type="term" value="P:carbohydrate metabolic process"/>
    <property type="evidence" value="ECO:0007669"/>
    <property type="project" value="UniProtKB-ARBA"/>
</dbReference>
<dbReference type="Pfam" id="PF13585">
    <property type="entry name" value="CHU_C"/>
    <property type="match status" value="1"/>
</dbReference>
<dbReference type="Pfam" id="PF13385">
    <property type="entry name" value="Laminin_G_3"/>
    <property type="match status" value="1"/>
</dbReference>
<dbReference type="RefSeq" id="WP_222579274.1">
    <property type="nucleotide sequence ID" value="NZ_JAHVHU010000006.1"/>
</dbReference>
<dbReference type="NCBIfam" id="TIGR04131">
    <property type="entry name" value="Bac_Flav_CTERM"/>
    <property type="match status" value="1"/>
</dbReference>
<accession>A0A953HXX9</accession>
<keyword evidence="3" id="KW-1185">Reference proteome</keyword>
<dbReference type="AlphaFoldDB" id="A0A953HXX9"/>
<feature type="signal peptide" evidence="1">
    <location>
        <begin position="1"/>
        <end position="20"/>
    </location>
</feature>
<sequence length="404" mass="44324">MSRISIIIFLLISVSTSLVAQVDVEQALKAKYSFDQCDGQDDSGNNSTGNVVGAQCQCGVAGESLFFDGVDDHIEFEGNINEYFKANNFTISFYFKPSGSTTNSVLLSKIESCTDDTGLMVRYGNGSIAVDLKGTTGVENKLNVKLKSNACWIHLAVVRRGSAIELYENGELIGQQDNGVRNTDISNNSLLRLAMGSCMSALDRPFRGQIDELAIYNQPLSSLQIQKLLLSVDKFATQDTVVAMGDSFIPTLSKTCAADIQWAPSSVASPSTGTRPNITVTESTTLKASFNYGNCVAVDSIRVRVVNSDEIECENIPMPRAFTPNGDGLNDTYFIALPGAFERLISFDIFNKWNQLVFHTEDPSQGWDGTFDGQKLNPGGFLYKIRYECMDREYVKTGEFLLMN</sequence>
<evidence type="ECO:0000313" key="2">
    <source>
        <dbReference type="EMBL" id="MBY5957752.1"/>
    </source>
</evidence>
<proteinExistence type="predicted"/>
<dbReference type="GO" id="GO:0004553">
    <property type="term" value="F:hydrolase activity, hydrolyzing O-glycosyl compounds"/>
    <property type="evidence" value="ECO:0007669"/>
    <property type="project" value="UniProtKB-ARBA"/>
</dbReference>
<dbReference type="InterPro" id="IPR013320">
    <property type="entry name" value="ConA-like_dom_sf"/>
</dbReference>
<gene>
    <name evidence="2" type="ORF">KUV50_06405</name>
</gene>